<dbReference type="InterPro" id="IPR036941">
    <property type="entry name" value="Rcpt_L-dom_sf"/>
</dbReference>
<dbReference type="Ensembl" id="ENSCINT00000032432.1">
    <property type="protein sequence ID" value="ENSCINP00000034604.1"/>
    <property type="gene ID" value="ENSCING00000018054.1"/>
</dbReference>
<proteinExistence type="predicted"/>
<dbReference type="Proteomes" id="UP000008144">
    <property type="component" value="Unassembled WGS sequence"/>
</dbReference>
<reference evidence="3" key="3">
    <citation type="submission" date="2025-09" db="UniProtKB">
        <authorList>
            <consortium name="Ensembl"/>
        </authorList>
    </citation>
    <scope>IDENTIFICATION</scope>
</reference>
<dbReference type="AlphaFoldDB" id="H2XY70"/>
<dbReference type="HOGENOM" id="CLU_1368981_0_0_1"/>
<dbReference type="InParanoid" id="H2XY70"/>
<reference evidence="4" key="1">
    <citation type="journal article" date="2002" name="Science">
        <title>The draft genome of Ciona intestinalis: insights into chordate and vertebrate origins.</title>
        <authorList>
            <person name="Dehal P."/>
            <person name="Satou Y."/>
            <person name="Campbell R.K."/>
            <person name="Chapman J."/>
            <person name="Degnan B."/>
            <person name="De Tomaso A."/>
            <person name="Davidson B."/>
            <person name="Di Gregorio A."/>
            <person name="Gelpke M."/>
            <person name="Goodstein D.M."/>
            <person name="Harafuji N."/>
            <person name="Hastings K.E."/>
            <person name="Ho I."/>
            <person name="Hotta K."/>
            <person name="Huang W."/>
            <person name="Kawashima T."/>
            <person name="Lemaire P."/>
            <person name="Martinez D."/>
            <person name="Meinertzhagen I.A."/>
            <person name="Necula S."/>
            <person name="Nonaka M."/>
            <person name="Putnam N."/>
            <person name="Rash S."/>
            <person name="Saiga H."/>
            <person name="Satake M."/>
            <person name="Terry A."/>
            <person name="Yamada L."/>
            <person name="Wang H.G."/>
            <person name="Awazu S."/>
            <person name="Azumi K."/>
            <person name="Boore J."/>
            <person name="Branno M."/>
            <person name="Chin-Bow S."/>
            <person name="DeSantis R."/>
            <person name="Doyle S."/>
            <person name="Francino P."/>
            <person name="Keys D.N."/>
            <person name="Haga S."/>
            <person name="Hayashi H."/>
            <person name="Hino K."/>
            <person name="Imai K.S."/>
            <person name="Inaba K."/>
            <person name="Kano S."/>
            <person name="Kobayashi K."/>
            <person name="Kobayashi M."/>
            <person name="Lee B.I."/>
            <person name="Makabe K.W."/>
            <person name="Manohar C."/>
            <person name="Matassi G."/>
            <person name="Medina M."/>
            <person name="Mochizuki Y."/>
            <person name="Mount S."/>
            <person name="Morishita T."/>
            <person name="Miura S."/>
            <person name="Nakayama A."/>
            <person name="Nishizaka S."/>
            <person name="Nomoto H."/>
            <person name="Ohta F."/>
            <person name="Oishi K."/>
            <person name="Rigoutsos I."/>
            <person name="Sano M."/>
            <person name="Sasaki A."/>
            <person name="Sasakura Y."/>
            <person name="Shoguchi E."/>
            <person name="Shin-i T."/>
            <person name="Spagnuolo A."/>
            <person name="Stainier D."/>
            <person name="Suzuki M.M."/>
            <person name="Tassy O."/>
            <person name="Takatori N."/>
            <person name="Tokuoka M."/>
            <person name="Yagi K."/>
            <person name="Yoshizaki F."/>
            <person name="Wada S."/>
            <person name="Zhang C."/>
            <person name="Hyatt P.D."/>
            <person name="Larimer F."/>
            <person name="Detter C."/>
            <person name="Doggett N."/>
            <person name="Glavina T."/>
            <person name="Hawkins T."/>
            <person name="Richardson P."/>
            <person name="Lucas S."/>
            <person name="Kohara Y."/>
            <person name="Levine M."/>
            <person name="Satoh N."/>
            <person name="Rokhsar D.S."/>
        </authorList>
    </citation>
    <scope>NUCLEOTIDE SEQUENCE [LARGE SCALE GENOMIC DNA]</scope>
</reference>
<dbReference type="GeneTree" id="ENSGT00940000155450"/>
<evidence type="ECO:0000259" key="2">
    <source>
        <dbReference type="Pfam" id="PF01030"/>
    </source>
</evidence>
<keyword evidence="1" id="KW-0732">Signal</keyword>
<feature type="chain" id="PRO_5003577081" description="Receptor L-domain domain-containing protein" evidence="1">
    <location>
        <begin position="23"/>
        <end position="209"/>
    </location>
</feature>
<accession>H2XY70</accession>
<dbReference type="Pfam" id="PF01030">
    <property type="entry name" value="Recep_L_domain"/>
    <property type="match status" value="1"/>
</dbReference>
<evidence type="ECO:0000313" key="4">
    <source>
        <dbReference type="Proteomes" id="UP000008144"/>
    </source>
</evidence>
<evidence type="ECO:0000256" key="1">
    <source>
        <dbReference type="SAM" id="SignalP"/>
    </source>
</evidence>
<feature type="signal peptide" evidence="1">
    <location>
        <begin position="1"/>
        <end position="22"/>
    </location>
</feature>
<protein>
    <recommendedName>
        <fullName evidence="2">Receptor L-domain domain-containing protein</fullName>
    </recommendedName>
</protein>
<feature type="domain" description="Receptor L-domain" evidence="2">
    <location>
        <begin position="54"/>
        <end position="182"/>
    </location>
</feature>
<name>H2XY70_CIOIN</name>
<dbReference type="STRING" id="7719.ENSCINP00000034604"/>
<organism evidence="3 4">
    <name type="scientific">Ciona intestinalis</name>
    <name type="common">Transparent sea squirt</name>
    <name type="synonym">Ascidia intestinalis</name>
    <dbReference type="NCBI Taxonomy" id="7719"/>
    <lineage>
        <taxon>Eukaryota</taxon>
        <taxon>Metazoa</taxon>
        <taxon>Chordata</taxon>
        <taxon>Tunicata</taxon>
        <taxon>Ascidiacea</taxon>
        <taxon>Phlebobranchia</taxon>
        <taxon>Cionidae</taxon>
        <taxon>Ciona</taxon>
    </lineage>
</organism>
<evidence type="ECO:0000313" key="3">
    <source>
        <dbReference type="Ensembl" id="ENSCINP00000034604.1"/>
    </source>
</evidence>
<sequence>MAMHFLSTVFFVLVVLAWSSKSEESRRCYGFDNLAGPLAKVRSINSTNIGYFEGCEIVEGNMLFLTYAFKGDIYTHTPPMNTSQLQALSSIKVITGFLYINAWAENVTNFSAFKSLEKIEGRTLFRNIAAIVMQGVYANNGPHYLQQIESLGFASLKSIDNGNVYIGQMQNLCYDKTVDWQSVLKNPIHRSTFTKGLLLRRNKPKHLCE</sequence>
<dbReference type="InterPro" id="IPR000494">
    <property type="entry name" value="Rcpt_L-dom"/>
</dbReference>
<reference evidence="3" key="2">
    <citation type="submission" date="2025-08" db="UniProtKB">
        <authorList>
            <consortium name="Ensembl"/>
        </authorList>
    </citation>
    <scope>IDENTIFICATION</scope>
</reference>
<dbReference type="Gene3D" id="3.80.20.20">
    <property type="entry name" value="Receptor L-domain"/>
    <property type="match status" value="1"/>
</dbReference>
<dbReference type="SUPFAM" id="SSF52058">
    <property type="entry name" value="L domain-like"/>
    <property type="match status" value="1"/>
</dbReference>
<keyword evidence="4" id="KW-1185">Reference proteome</keyword>